<evidence type="ECO:0000313" key="3">
    <source>
        <dbReference type="EMBL" id="KAI0295908.1"/>
    </source>
</evidence>
<evidence type="ECO:0000256" key="1">
    <source>
        <dbReference type="SAM" id="MobiDB-lite"/>
    </source>
</evidence>
<dbReference type="InterPro" id="IPR027911">
    <property type="entry name" value="DUF4604"/>
</dbReference>
<dbReference type="Pfam" id="PF15377">
    <property type="entry name" value="DUF4604"/>
    <property type="match status" value="1"/>
</dbReference>
<feature type="compositionally biased region" description="Low complexity" evidence="1">
    <location>
        <begin position="113"/>
        <end position="122"/>
    </location>
</feature>
<feature type="compositionally biased region" description="Polar residues" evidence="1">
    <location>
        <begin position="8"/>
        <end position="20"/>
    </location>
</feature>
<organism evidence="3 4">
    <name type="scientific">Multifurca ochricompacta</name>
    <dbReference type="NCBI Taxonomy" id="376703"/>
    <lineage>
        <taxon>Eukaryota</taxon>
        <taxon>Fungi</taxon>
        <taxon>Dikarya</taxon>
        <taxon>Basidiomycota</taxon>
        <taxon>Agaricomycotina</taxon>
        <taxon>Agaricomycetes</taxon>
        <taxon>Russulales</taxon>
        <taxon>Russulaceae</taxon>
        <taxon>Multifurca</taxon>
    </lineage>
</organism>
<protein>
    <recommendedName>
        <fullName evidence="2">DUF4604 domain-containing protein</fullName>
    </recommendedName>
</protein>
<sequence>MPREPTKHQLSSRLTYSQQTPAFLRKLQSRVSGIPDEDSDENPEFEDDGSGRPPIPRRPAIPERPADDPGSEDEDGGDEAPQVVILKEGKHLSAWEVGNEKRKAKGLPPLPDPAAAVLPSSSLDDDDDNTKDSKSKKRKEAITEEKKSLSFSSGPPFSSRSTTAVKTVKKRKAVGDGRAQGGEEEKEGRILIPILSTRQHRNTKRRRNPRWAYPSWMMH</sequence>
<feature type="region of interest" description="Disordered" evidence="1">
    <location>
        <begin position="29"/>
        <end position="208"/>
    </location>
</feature>
<feature type="domain" description="DUF4604" evidence="2">
    <location>
        <begin position="13"/>
        <end position="200"/>
    </location>
</feature>
<evidence type="ECO:0000313" key="4">
    <source>
        <dbReference type="Proteomes" id="UP001203297"/>
    </source>
</evidence>
<feature type="compositionally biased region" description="Basic residues" evidence="1">
    <location>
        <begin position="198"/>
        <end position="208"/>
    </location>
</feature>
<proteinExistence type="predicted"/>
<dbReference type="AlphaFoldDB" id="A0AAD4QL73"/>
<gene>
    <name evidence="3" type="ORF">B0F90DRAFT_1748304</name>
</gene>
<accession>A0AAD4QL73</accession>
<feature type="compositionally biased region" description="Basic and acidic residues" evidence="1">
    <location>
        <begin position="87"/>
        <end position="101"/>
    </location>
</feature>
<feature type="region of interest" description="Disordered" evidence="1">
    <location>
        <begin position="1"/>
        <end position="20"/>
    </location>
</feature>
<feature type="non-terminal residue" evidence="3">
    <location>
        <position position="1"/>
    </location>
</feature>
<feature type="compositionally biased region" description="Acidic residues" evidence="1">
    <location>
        <begin position="35"/>
        <end position="48"/>
    </location>
</feature>
<feature type="compositionally biased region" description="Acidic residues" evidence="1">
    <location>
        <begin position="69"/>
        <end position="78"/>
    </location>
</feature>
<dbReference type="Proteomes" id="UP001203297">
    <property type="component" value="Unassembled WGS sequence"/>
</dbReference>
<name>A0AAD4QL73_9AGAM</name>
<keyword evidence="4" id="KW-1185">Reference proteome</keyword>
<feature type="compositionally biased region" description="Low complexity" evidence="1">
    <location>
        <begin position="149"/>
        <end position="166"/>
    </location>
</feature>
<dbReference type="EMBL" id="WTXG01000053">
    <property type="protein sequence ID" value="KAI0295908.1"/>
    <property type="molecule type" value="Genomic_DNA"/>
</dbReference>
<evidence type="ECO:0000259" key="2">
    <source>
        <dbReference type="Pfam" id="PF15377"/>
    </source>
</evidence>
<comment type="caution">
    <text evidence="3">The sequence shown here is derived from an EMBL/GenBank/DDBJ whole genome shotgun (WGS) entry which is preliminary data.</text>
</comment>
<reference evidence="3" key="1">
    <citation type="journal article" date="2022" name="New Phytol.">
        <title>Evolutionary transition to the ectomycorrhizal habit in the genomes of a hyperdiverse lineage of mushroom-forming fungi.</title>
        <authorList>
            <person name="Looney B."/>
            <person name="Miyauchi S."/>
            <person name="Morin E."/>
            <person name="Drula E."/>
            <person name="Courty P.E."/>
            <person name="Kohler A."/>
            <person name="Kuo A."/>
            <person name="LaButti K."/>
            <person name="Pangilinan J."/>
            <person name="Lipzen A."/>
            <person name="Riley R."/>
            <person name="Andreopoulos W."/>
            <person name="He G."/>
            <person name="Johnson J."/>
            <person name="Nolan M."/>
            <person name="Tritt A."/>
            <person name="Barry K.W."/>
            <person name="Grigoriev I.V."/>
            <person name="Nagy L.G."/>
            <person name="Hibbett D."/>
            <person name="Henrissat B."/>
            <person name="Matheny P.B."/>
            <person name="Labbe J."/>
            <person name="Martin F.M."/>
        </authorList>
    </citation>
    <scope>NUCLEOTIDE SEQUENCE</scope>
    <source>
        <strain evidence="3">BPL690</strain>
    </source>
</reference>